<keyword evidence="2" id="KW-1133">Transmembrane helix</keyword>
<reference evidence="3 4" key="1">
    <citation type="submission" date="2017-02" db="EMBL/GenBank/DDBJ databases">
        <title>Draft Genome Sequences of 'Candidatus Synechococcus spongiarum', Cyanobacterial Symbionts of the Mediterranean Sponge Aplysina aerophoba from two locations.</title>
        <authorList>
            <person name="Slaby B.M."/>
            <person name="Hentschel U."/>
        </authorList>
    </citation>
    <scope>NUCLEOTIDE SEQUENCE [LARGE SCALE GENOMIC DNA]</scope>
    <source>
        <strain evidence="3">LMB bulk15N</strain>
    </source>
</reference>
<gene>
    <name evidence="3" type="ORF">BV53_01150</name>
</gene>
<name>A0A1T1D638_9SYNE</name>
<feature type="region of interest" description="Disordered" evidence="1">
    <location>
        <begin position="40"/>
        <end position="118"/>
    </location>
</feature>
<protein>
    <submittedName>
        <fullName evidence="3">Uncharacterized protein</fullName>
    </submittedName>
</protein>
<evidence type="ECO:0000256" key="2">
    <source>
        <dbReference type="SAM" id="Phobius"/>
    </source>
</evidence>
<dbReference type="Proteomes" id="UP000242590">
    <property type="component" value="Unassembled WGS sequence"/>
</dbReference>
<comment type="caution">
    <text evidence="3">The sequence shown here is derived from an EMBL/GenBank/DDBJ whole genome shotgun (WGS) entry which is preliminary data.</text>
</comment>
<organism evidence="3 4">
    <name type="scientific">Candidatus Synechococcus spongiarum LMB bulk15N</name>
    <dbReference type="NCBI Taxonomy" id="1943583"/>
    <lineage>
        <taxon>Bacteria</taxon>
        <taxon>Bacillati</taxon>
        <taxon>Cyanobacteriota</taxon>
        <taxon>Cyanophyceae</taxon>
        <taxon>Synechococcales</taxon>
        <taxon>Synechococcaceae</taxon>
        <taxon>Synechococcus</taxon>
    </lineage>
</organism>
<proteinExistence type="predicted"/>
<dbReference type="OrthoDB" id="561688at2"/>
<dbReference type="EMBL" id="MWLE01000018">
    <property type="protein sequence ID" value="OOV36315.1"/>
    <property type="molecule type" value="Genomic_DNA"/>
</dbReference>
<accession>A0A1T1D638</accession>
<sequence>MLDALPVPLPLLLGGLGVAALVAGVVVVWSRGRGSRDKAFAEFGSAPSPGGQQAAPETGEPTFEPLPPAPEGDPEPMVVANFAPDQLSLGPTVPPGRRRPGASMTSFKEMVGSVVTKG</sequence>
<evidence type="ECO:0000313" key="4">
    <source>
        <dbReference type="Proteomes" id="UP000242590"/>
    </source>
</evidence>
<keyword evidence="2" id="KW-0812">Transmembrane</keyword>
<dbReference type="RefSeq" id="WP_143325157.1">
    <property type="nucleotide sequence ID" value="NZ_MWLE01000018.1"/>
</dbReference>
<evidence type="ECO:0000313" key="3">
    <source>
        <dbReference type="EMBL" id="OOV36315.1"/>
    </source>
</evidence>
<keyword evidence="2" id="KW-0472">Membrane</keyword>
<dbReference type="AlphaFoldDB" id="A0A1T1D638"/>
<feature type="transmembrane region" description="Helical" evidence="2">
    <location>
        <begin position="12"/>
        <end position="30"/>
    </location>
</feature>
<evidence type="ECO:0000256" key="1">
    <source>
        <dbReference type="SAM" id="MobiDB-lite"/>
    </source>
</evidence>